<evidence type="ECO:0000256" key="3">
    <source>
        <dbReference type="ARBA" id="ARBA00022527"/>
    </source>
</evidence>
<dbReference type="FunFam" id="2.60.120.430:FF:000004">
    <property type="entry name" value="Putative leucine-rich repeat receptor-like serine/threonine-protein kinase"/>
    <property type="match status" value="1"/>
</dbReference>
<keyword evidence="14 19" id="KW-0472">Membrane</keyword>
<organism evidence="21 22">
    <name type="scientific">Arachis hypogaea</name>
    <name type="common">Peanut</name>
    <dbReference type="NCBI Taxonomy" id="3818"/>
    <lineage>
        <taxon>Eukaryota</taxon>
        <taxon>Viridiplantae</taxon>
        <taxon>Streptophyta</taxon>
        <taxon>Embryophyta</taxon>
        <taxon>Tracheophyta</taxon>
        <taxon>Spermatophyta</taxon>
        <taxon>Magnoliopsida</taxon>
        <taxon>eudicotyledons</taxon>
        <taxon>Gunneridae</taxon>
        <taxon>Pentapetalae</taxon>
        <taxon>rosids</taxon>
        <taxon>fabids</taxon>
        <taxon>Fabales</taxon>
        <taxon>Fabaceae</taxon>
        <taxon>Papilionoideae</taxon>
        <taxon>50 kb inversion clade</taxon>
        <taxon>dalbergioids sensu lato</taxon>
        <taxon>Dalbergieae</taxon>
        <taxon>Pterocarpus clade</taxon>
        <taxon>Arachis</taxon>
    </lineage>
</organism>
<evidence type="ECO:0000256" key="5">
    <source>
        <dbReference type="ARBA" id="ARBA00022614"/>
    </source>
</evidence>
<dbReference type="Pfam" id="PF23598">
    <property type="entry name" value="LRR_14"/>
    <property type="match status" value="1"/>
</dbReference>
<evidence type="ECO:0000259" key="20">
    <source>
        <dbReference type="PROSITE" id="PS50011"/>
    </source>
</evidence>
<dbReference type="CDD" id="cd14066">
    <property type="entry name" value="STKc_IRAK"/>
    <property type="match status" value="1"/>
</dbReference>
<dbReference type="GO" id="GO:0016020">
    <property type="term" value="C:membrane"/>
    <property type="evidence" value="ECO:0007669"/>
    <property type="project" value="UniProtKB-SubCell"/>
</dbReference>
<dbReference type="Gene3D" id="2.60.120.430">
    <property type="entry name" value="Galactose-binding lectin"/>
    <property type="match status" value="1"/>
</dbReference>
<dbReference type="InterPro" id="IPR008271">
    <property type="entry name" value="Ser/Thr_kinase_AS"/>
</dbReference>
<dbReference type="PROSITE" id="PS51450">
    <property type="entry name" value="LRR"/>
    <property type="match status" value="1"/>
</dbReference>
<evidence type="ECO:0000256" key="8">
    <source>
        <dbReference type="ARBA" id="ARBA00022729"/>
    </source>
</evidence>
<dbReference type="InterPro" id="IPR001611">
    <property type="entry name" value="Leu-rich_rpt"/>
</dbReference>
<keyword evidence="9" id="KW-0677">Repeat</keyword>
<dbReference type="InterPro" id="IPR011009">
    <property type="entry name" value="Kinase-like_dom_sf"/>
</dbReference>
<evidence type="ECO:0000256" key="7">
    <source>
        <dbReference type="ARBA" id="ARBA00022692"/>
    </source>
</evidence>
<comment type="caution">
    <text evidence="21">The sequence shown here is derived from an EMBL/GenBank/DDBJ whole genome shotgun (WGS) entry which is preliminary data.</text>
</comment>
<keyword evidence="16" id="KW-0325">Glycoprotein</keyword>
<comment type="catalytic activity">
    <reaction evidence="18">
        <text>L-seryl-[protein] + ATP = O-phospho-L-seryl-[protein] + ADP + H(+)</text>
        <dbReference type="Rhea" id="RHEA:17989"/>
        <dbReference type="Rhea" id="RHEA-COMP:9863"/>
        <dbReference type="Rhea" id="RHEA-COMP:11604"/>
        <dbReference type="ChEBI" id="CHEBI:15378"/>
        <dbReference type="ChEBI" id="CHEBI:29999"/>
        <dbReference type="ChEBI" id="CHEBI:30616"/>
        <dbReference type="ChEBI" id="CHEBI:83421"/>
        <dbReference type="ChEBI" id="CHEBI:456216"/>
        <dbReference type="EC" id="2.7.11.1"/>
    </reaction>
</comment>
<dbReference type="EMBL" id="SDMP01000007">
    <property type="protein sequence ID" value="RYR50527.1"/>
    <property type="molecule type" value="Genomic_DNA"/>
</dbReference>
<dbReference type="InterPro" id="IPR000719">
    <property type="entry name" value="Prot_kinase_dom"/>
</dbReference>
<dbReference type="FunFam" id="3.80.10.10:FF:001022">
    <property type="entry name" value="Probable LRR receptor-like serine/threonine-protein kinase At1g53420"/>
    <property type="match status" value="1"/>
</dbReference>
<keyword evidence="12" id="KW-0067">ATP-binding</keyword>
<keyword evidence="7 19" id="KW-0812">Transmembrane</keyword>
<dbReference type="Gene3D" id="3.30.200.20">
    <property type="entry name" value="Phosphorylase Kinase, domain 1"/>
    <property type="match status" value="1"/>
</dbReference>
<reference evidence="21 22" key="1">
    <citation type="submission" date="2019-01" db="EMBL/GenBank/DDBJ databases">
        <title>Sequencing of cultivated peanut Arachis hypogaea provides insights into genome evolution and oil improvement.</title>
        <authorList>
            <person name="Chen X."/>
        </authorList>
    </citation>
    <scope>NUCLEOTIDE SEQUENCE [LARGE SCALE GENOMIC DNA]</scope>
    <source>
        <strain evidence="22">cv. Fuhuasheng</strain>
        <tissue evidence="21">Leaves</tissue>
    </source>
</reference>
<evidence type="ECO:0000256" key="17">
    <source>
        <dbReference type="ARBA" id="ARBA00047899"/>
    </source>
</evidence>
<dbReference type="Proteomes" id="UP000289738">
    <property type="component" value="Chromosome A07"/>
</dbReference>
<feature type="transmembrane region" description="Helical" evidence="19">
    <location>
        <begin position="672"/>
        <end position="697"/>
    </location>
</feature>
<dbReference type="Pfam" id="PF11721">
    <property type="entry name" value="Malectin"/>
    <property type="match status" value="1"/>
</dbReference>
<keyword evidence="10" id="KW-0547">Nucleotide-binding</keyword>
<dbReference type="Pfam" id="PF07714">
    <property type="entry name" value="PK_Tyr_Ser-Thr"/>
    <property type="match status" value="1"/>
</dbReference>
<evidence type="ECO:0000256" key="10">
    <source>
        <dbReference type="ARBA" id="ARBA00022741"/>
    </source>
</evidence>
<evidence type="ECO:0000256" key="1">
    <source>
        <dbReference type="ARBA" id="ARBA00004479"/>
    </source>
</evidence>
<proteinExistence type="predicted"/>
<evidence type="ECO:0000313" key="21">
    <source>
        <dbReference type="EMBL" id="RYR50527.1"/>
    </source>
</evidence>
<keyword evidence="13 19" id="KW-1133">Transmembrane helix</keyword>
<dbReference type="InterPro" id="IPR032675">
    <property type="entry name" value="LRR_dom_sf"/>
</dbReference>
<dbReference type="SUPFAM" id="SSF56112">
    <property type="entry name" value="Protein kinase-like (PK-like)"/>
    <property type="match status" value="1"/>
</dbReference>
<dbReference type="SUPFAM" id="SSF52058">
    <property type="entry name" value="L domain-like"/>
    <property type="match status" value="1"/>
</dbReference>
<dbReference type="PANTHER" id="PTHR48006">
    <property type="entry name" value="LEUCINE-RICH REPEAT-CONTAINING PROTEIN DDB_G0281931-RELATED"/>
    <property type="match status" value="1"/>
</dbReference>
<dbReference type="SMART" id="SM00220">
    <property type="entry name" value="S_TKc"/>
    <property type="match status" value="1"/>
</dbReference>
<evidence type="ECO:0000256" key="9">
    <source>
        <dbReference type="ARBA" id="ARBA00022737"/>
    </source>
</evidence>
<evidence type="ECO:0000256" key="11">
    <source>
        <dbReference type="ARBA" id="ARBA00022777"/>
    </source>
</evidence>
<name>A0A445CHZ2_ARAHY</name>
<feature type="domain" description="Protein kinase" evidence="20">
    <location>
        <begin position="733"/>
        <end position="1014"/>
    </location>
</feature>
<keyword evidence="15" id="KW-0675">Receptor</keyword>
<dbReference type="PROSITE" id="PS00108">
    <property type="entry name" value="PROTEIN_KINASE_ST"/>
    <property type="match status" value="1"/>
</dbReference>
<dbReference type="FunFam" id="1.10.510.10:FF:000044">
    <property type="entry name" value="Putative LRR receptor-like serine/threonine-protein kinase"/>
    <property type="match status" value="1"/>
</dbReference>
<dbReference type="AlphaFoldDB" id="A0A445CHZ2"/>
<keyword evidence="3" id="KW-0723">Serine/threonine-protein kinase</keyword>
<keyword evidence="11" id="KW-0418">Kinase</keyword>
<evidence type="ECO:0000256" key="2">
    <source>
        <dbReference type="ARBA" id="ARBA00012513"/>
    </source>
</evidence>
<evidence type="ECO:0000256" key="15">
    <source>
        <dbReference type="ARBA" id="ARBA00023170"/>
    </source>
</evidence>
<evidence type="ECO:0000256" key="6">
    <source>
        <dbReference type="ARBA" id="ARBA00022679"/>
    </source>
</evidence>
<dbReference type="Gene3D" id="1.10.510.10">
    <property type="entry name" value="Transferase(Phosphotransferase) domain 1"/>
    <property type="match status" value="1"/>
</dbReference>
<dbReference type="GO" id="GO:0004674">
    <property type="term" value="F:protein serine/threonine kinase activity"/>
    <property type="evidence" value="ECO:0007669"/>
    <property type="project" value="UniProtKB-KW"/>
</dbReference>
<dbReference type="Gene3D" id="3.80.10.10">
    <property type="entry name" value="Ribonuclease Inhibitor"/>
    <property type="match status" value="3"/>
</dbReference>
<comment type="catalytic activity">
    <reaction evidence="17">
        <text>L-threonyl-[protein] + ATP = O-phospho-L-threonyl-[protein] + ADP + H(+)</text>
        <dbReference type="Rhea" id="RHEA:46608"/>
        <dbReference type="Rhea" id="RHEA-COMP:11060"/>
        <dbReference type="Rhea" id="RHEA-COMP:11605"/>
        <dbReference type="ChEBI" id="CHEBI:15378"/>
        <dbReference type="ChEBI" id="CHEBI:30013"/>
        <dbReference type="ChEBI" id="CHEBI:30616"/>
        <dbReference type="ChEBI" id="CHEBI:61977"/>
        <dbReference type="ChEBI" id="CHEBI:456216"/>
        <dbReference type="EC" id="2.7.11.1"/>
    </reaction>
</comment>
<sequence>MAREKPKTTPNTGDTDTYVHKALMFSRSSAPRIPKPTAEREICRGVRMSSSHVFSRYHQRNFPTLESMKLVTLFFFFSLSLLIASSFVSAATLQQQEVQVLKEIGNTLGKKDWDFSVDPCSGERNWSSPASKSYSTLNAVTCDCSFSNNNLCHVVGIVLKKQNLTGTLPPEFAKLPYLQEIDLTRNYLNGTIPKQWSSLNVVNISLFGNRITGSIPKELGNITTLKSLSLEFNQLSGELPPELGNLLQLERLHVSSNSFTGNLPTTLARLSKLNYVRLSDNQFSGAIPNFIQSWTSLQRLVIHGSGMSGPIPSGISFLKNLTDLRISDLKGPDSYFPPLRNLTNLETLVLRSCNLIGSIPEYLGNVTNLNSLDLSFNKLSGSIPNSLRVPENMNILYLTGNFFTGPLPNWIANPDYTDLSYNNFSIEKPEQLTCQQGTVNLFASALNGNNSGTYPCLGITSCPKPSYSLHINCGGKIITYNGNITYDEDSQEAGPAKSLRSGSNWAVSNTGHFFDSGISDYYTWSNMSKLAMNNAELYMDARVSALSLTYYGYCMGNGSYTVNLHFAEIMFTDDQTYSSLGRRVFDIYIQRKLLLKDFDIAKEAGGVRKPIIKNFTAIVTSGTLEIRLQWAGKGTTAIPFGSVYGPLISAISVNPDFTPPLEEESNKKGSGIAVGAIIGIVLAGALVIVMAFGIAWWRGCLRQKGSLYRDLQGLDLKTGIFTLRQIKAATNNFSVACKIGEGGFGPVYKGILPDGTAIAVKQLSSRSKQGNREFTNEIGMISALQHPCLVKLYGCCMEGDQMLLIYEYMENNSLASALWGKEKTQLKLDWSTRRKICIGVAKGLAYLHGESRLKIVHRDIKATNVLLDKDLNPKISDFGLAKLDEEGQTHISTKVAGTYGYMAPEYAMRGYLTDKADVYSFGIVALEIVSGKSNNMGWQKEECFSLFDWALLLKEKGDLMDLVDEKLGSHYKKDEAMLIINVALLCTNTSPLNRPTMSSVVSMLEGKTAVQEVVPDTTQVFGEKKLEMIREYYQQKGKDKIPDTEEVSTSTNETAAFVANSKDNSINMDSSYWERSGR</sequence>
<dbReference type="GO" id="GO:0005524">
    <property type="term" value="F:ATP binding"/>
    <property type="evidence" value="ECO:0007669"/>
    <property type="project" value="UniProtKB-KW"/>
</dbReference>
<dbReference type="FunFam" id="3.80.10.10:FF:000041">
    <property type="entry name" value="LRR receptor-like serine/threonine-protein kinase ERECTA"/>
    <property type="match status" value="1"/>
</dbReference>
<dbReference type="PROSITE" id="PS50011">
    <property type="entry name" value="PROTEIN_KINASE_DOM"/>
    <property type="match status" value="1"/>
</dbReference>
<dbReference type="EC" id="2.7.11.1" evidence="2"/>
<accession>A0A445CHZ2</accession>
<dbReference type="InterPro" id="IPR021720">
    <property type="entry name" value="Malectin_dom"/>
</dbReference>
<keyword evidence="8" id="KW-0732">Signal</keyword>
<evidence type="ECO:0000256" key="4">
    <source>
        <dbReference type="ARBA" id="ARBA00022553"/>
    </source>
</evidence>
<comment type="subcellular location">
    <subcellularLocation>
        <location evidence="1">Membrane</location>
        <topology evidence="1">Single-pass type I membrane protein</topology>
    </subcellularLocation>
</comment>
<feature type="transmembrane region" description="Helical" evidence="19">
    <location>
        <begin position="70"/>
        <end position="93"/>
    </location>
</feature>
<dbReference type="InterPro" id="IPR055414">
    <property type="entry name" value="LRR_R13L4/SHOC2-like"/>
</dbReference>
<gene>
    <name evidence="21" type="ORF">Ahy_A07g037154</name>
</gene>
<dbReference type="InterPro" id="IPR001245">
    <property type="entry name" value="Ser-Thr/Tyr_kinase_cat_dom"/>
</dbReference>
<evidence type="ECO:0000313" key="22">
    <source>
        <dbReference type="Proteomes" id="UP000289738"/>
    </source>
</evidence>
<protein>
    <recommendedName>
        <fullName evidence="2">non-specific serine/threonine protein kinase</fullName>
        <ecNumber evidence="2">2.7.11.1</ecNumber>
    </recommendedName>
</protein>
<evidence type="ECO:0000256" key="13">
    <source>
        <dbReference type="ARBA" id="ARBA00022989"/>
    </source>
</evidence>
<dbReference type="FunFam" id="3.30.200.20:FF:000217">
    <property type="entry name" value="probable LRR receptor-like serine/threonine-protein kinase At1g53430"/>
    <property type="match status" value="1"/>
</dbReference>
<evidence type="ECO:0000256" key="19">
    <source>
        <dbReference type="SAM" id="Phobius"/>
    </source>
</evidence>
<dbReference type="PANTHER" id="PTHR48006:SF71">
    <property type="entry name" value="CYSTEINE-RICH RLK (RECEPTOR-LIKE KINASE) PROTEIN"/>
    <property type="match status" value="1"/>
</dbReference>
<evidence type="ECO:0000256" key="14">
    <source>
        <dbReference type="ARBA" id="ARBA00023136"/>
    </source>
</evidence>
<evidence type="ECO:0000256" key="16">
    <source>
        <dbReference type="ARBA" id="ARBA00023180"/>
    </source>
</evidence>
<keyword evidence="4" id="KW-0597">Phosphoprotein</keyword>
<keyword evidence="5" id="KW-0433">Leucine-rich repeat</keyword>
<dbReference type="InterPro" id="IPR051824">
    <property type="entry name" value="LRR_Rcpt-Like_S/T_Kinase"/>
</dbReference>
<evidence type="ECO:0000256" key="12">
    <source>
        <dbReference type="ARBA" id="ARBA00022840"/>
    </source>
</evidence>
<keyword evidence="22" id="KW-1185">Reference proteome</keyword>
<evidence type="ECO:0000256" key="18">
    <source>
        <dbReference type="ARBA" id="ARBA00048679"/>
    </source>
</evidence>
<keyword evidence="6" id="KW-0808">Transferase</keyword>
<dbReference type="STRING" id="3818.A0A445CHZ2"/>